<organism evidence="1 2">
    <name type="scientific">Segatella baroniae F0067</name>
    <dbReference type="NCBI Taxonomy" id="1115809"/>
    <lineage>
        <taxon>Bacteria</taxon>
        <taxon>Pseudomonadati</taxon>
        <taxon>Bacteroidota</taxon>
        <taxon>Bacteroidia</taxon>
        <taxon>Bacteroidales</taxon>
        <taxon>Prevotellaceae</taxon>
        <taxon>Segatella</taxon>
    </lineage>
</organism>
<keyword evidence="2" id="KW-1185">Reference proteome</keyword>
<dbReference type="Proteomes" id="UP000016648">
    <property type="component" value="Unassembled WGS sequence"/>
</dbReference>
<proteinExistence type="predicted"/>
<accession>U2P5J9</accession>
<evidence type="ECO:0000313" key="1">
    <source>
        <dbReference type="EMBL" id="ERK38974.1"/>
    </source>
</evidence>
<comment type="caution">
    <text evidence="1">The sequence shown here is derived from an EMBL/GenBank/DDBJ whole genome shotgun (WGS) entry which is preliminary data.</text>
</comment>
<evidence type="ECO:0000313" key="2">
    <source>
        <dbReference type="Proteomes" id="UP000016648"/>
    </source>
</evidence>
<dbReference type="PATRIC" id="fig|1115809.3.peg.1719"/>
<dbReference type="AlphaFoldDB" id="U2P5J9"/>
<name>U2P5J9_9BACT</name>
<dbReference type="EMBL" id="AWEY01000032">
    <property type="protein sequence ID" value="ERK38974.1"/>
    <property type="molecule type" value="Genomic_DNA"/>
</dbReference>
<reference evidence="1 2" key="1">
    <citation type="submission" date="2013-08" db="EMBL/GenBank/DDBJ databases">
        <authorList>
            <person name="Durkin A.S."/>
            <person name="Haft D.R."/>
            <person name="McCorrison J."/>
            <person name="Torralba M."/>
            <person name="Gillis M."/>
            <person name="Haft D.H."/>
            <person name="Methe B."/>
            <person name="Sutton G."/>
            <person name="Nelson K.E."/>
        </authorList>
    </citation>
    <scope>NUCLEOTIDE SEQUENCE [LARGE SCALE GENOMIC DNA]</scope>
    <source>
        <strain evidence="1 2">F0067</strain>
    </source>
</reference>
<gene>
    <name evidence="1" type="ORF">HMPREF9135_0708</name>
</gene>
<dbReference type="InterPro" id="IPR024269">
    <property type="entry name" value="DUF3791"/>
</dbReference>
<dbReference type="RefSeq" id="WP_021590109.1">
    <property type="nucleotide sequence ID" value="NZ_AWEY01000032.1"/>
</dbReference>
<sequence length="47" mass="5807">MRLLDSYGVLEYLEANFDSLHTQSRLWILEDIDDFINIRRKEIRHDR</sequence>
<protein>
    <submittedName>
        <fullName evidence="1">PF12668 family protein</fullName>
    </submittedName>
</protein>
<dbReference type="Pfam" id="PF12668">
    <property type="entry name" value="DUF3791"/>
    <property type="match status" value="1"/>
</dbReference>